<dbReference type="GeneID" id="37201944"/>
<dbReference type="InterPro" id="IPR036259">
    <property type="entry name" value="MFS_trans_sf"/>
</dbReference>
<reference evidence="5 6" key="1">
    <citation type="submission" date="2018-02" db="EMBL/GenBank/DDBJ databases">
        <title>The genomes of Aspergillus section Nigri reveals drivers in fungal speciation.</title>
        <authorList>
            <consortium name="DOE Joint Genome Institute"/>
            <person name="Vesth T.C."/>
            <person name="Nybo J."/>
            <person name="Theobald S."/>
            <person name="Brandl J."/>
            <person name="Frisvad J.C."/>
            <person name="Nielsen K.F."/>
            <person name="Lyhne E.K."/>
            <person name="Kogle M.E."/>
            <person name="Kuo A."/>
            <person name="Riley R."/>
            <person name="Clum A."/>
            <person name="Nolan M."/>
            <person name="Lipzen A."/>
            <person name="Salamov A."/>
            <person name="Henrissat B."/>
            <person name="Wiebenga A."/>
            <person name="De vries R.P."/>
            <person name="Grigoriev I.V."/>
            <person name="Mortensen U.H."/>
            <person name="Andersen M.R."/>
            <person name="Baker S.E."/>
        </authorList>
    </citation>
    <scope>NUCLEOTIDE SEQUENCE [LARGE SCALE GENOMIC DNA]</scope>
    <source>
        <strain evidence="5 6">CBS 101889</strain>
    </source>
</reference>
<evidence type="ECO:0000256" key="1">
    <source>
        <dbReference type="ARBA" id="ARBA00004141"/>
    </source>
</evidence>
<dbReference type="VEuPathDB" id="FungiDB:BO97DRAFT_434182"/>
<keyword evidence="4" id="KW-0812">Transmembrane</keyword>
<comment type="similarity">
    <text evidence="2">Belongs to the major facilitator superfamily. Monocarboxylate porter (TC 2.A.1.13) family.</text>
</comment>
<dbReference type="Gene3D" id="1.20.1250.20">
    <property type="entry name" value="MFS general substrate transporter like domains"/>
    <property type="match status" value="2"/>
</dbReference>
<feature type="transmembrane region" description="Helical" evidence="4">
    <location>
        <begin position="289"/>
        <end position="306"/>
    </location>
</feature>
<feature type="transmembrane region" description="Helical" evidence="4">
    <location>
        <begin position="354"/>
        <end position="377"/>
    </location>
</feature>
<feature type="region of interest" description="Disordered" evidence="3">
    <location>
        <begin position="1"/>
        <end position="30"/>
    </location>
</feature>
<feature type="transmembrane region" description="Helical" evidence="4">
    <location>
        <begin position="312"/>
        <end position="333"/>
    </location>
</feature>
<sequence>MASDRQDSPTQSDPPRSHDGEKEVSAGAVTPPADFEQLESEITFPEGGRGAWLHFISREILVKSSSTEVGWIFGKYAFMTFFAGVQIGPTFDAKGPRGLMIAGSICTLVSIFTLSTYDSAHAHHGTKYYQLVLSFSLLGGLGSSLLQTHGIGCVSHWSNERRGLASGMAFTGAGFGGVLFPLMLQALLPQVRWDWAIRIIGIVRCDNTATTWKDTLPDPRIFMDGTGAMTITTIGVALTDMAYLVPMTYEPLADKVGFGYQLLAITNAASCVGRYLVGDLADRYGQYNTMTVFLLLCIVSVGGFFLPDVLVANLPTIALLLIFSLVFGFCSGSNISRTPICLGQLCKTGNYGRYYASCYTIVSFCCLTGVPIAGALLNATASTGKARNGGAVAFSGACYVVALFSFVWIRVRIKGWNCREKW</sequence>
<feature type="transmembrane region" description="Helical" evidence="4">
    <location>
        <begin position="99"/>
        <end position="117"/>
    </location>
</feature>
<dbReference type="EMBL" id="KZ824282">
    <property type="protein sequence ID" value="RAL12604.1"/>
    <property type="molecule type" value="Genomic_DNA"/>
</dbReference>
<dbReference type="InterPro" id="IPR011701">
    <property type="entry name" value="MFS"/>
</dbReference>
<gene>
    <name evidence="5" type="ORF">BO97DRAFT_434182</name>
</gene>
<dbReference type="SUPFAM" id="SSF103473">
    <property type="entry name" value="MFS general substrate transporter"/>
    <property type="match status" value="1"/>
</dbReference>
<dbReference type="GO" id="GO:0016020">
    <property type="term" value="C:membrane"/>
    <property type="evidence" value="ECO:0007669"/>
    <property type="project" value="UniProtKB-SubCell"/>
</dbReference>
<feature type="transmembrane region" description="Helical" evidence="4">
    <location>
        <begin position="129"/>
        <end position="147"/>
    </location>
</feature>
<organism evidence="5 6">
    <name type="scientific">Aspergillus homomorphus (strain CBS 101889)</name>
    <dbReference type="NCBI Taxonomy" id="1450537"/>
    <lineage>
        <taxon>Eukaryota</taxon>
        <taxon>Fungi</taxon>
        <taxon>Dikarya</taxon>
        <taxon>Ascomycota</taxon>
        <taxon>Pezizomycotina</taxon>
        <taxon>Eurotiomycetes</taxon>
        <taxon>Eurotiomycetidae</taxon>
        <taxon>Eurotiales</taxon>
        <taxon>Aspergillaceae</taxon>
        <taxon>Aspergillus</taxon>
        <taxon>Aspergillus subgen. Circumdati</taxon>
    </lineage>
</organism>
<dbReference type="Pfam" id="PF07690">
    <property type="entry name" value="MFS_1"/>
    <property type="match status" value="2"/>
</dbReference>
<dbReference type="GO" id="GO:0022857">
    <property type="term" value="F:transmembrane transporter activity"/>
    <property type="evidence" value="ECO:0007669"/>
    <property type="project" value="InterPro"/>
</dbReference>
<accession>A0A395I227</accession>
<keyword evidence="6" id="KW-1185">Reference proteome</keyword>
<proteinExistence type="inferred from homology"/>
<dbReference type="RefSeq" id="XP_025551758.1">
    <property type="nucleotide sequence ID" value="XM_025697655.1"/>
</dbReference>
<keyword evidence="4" id="KW-1133">Transmembrane helix</keyword>
<dbReference type="Proteomes" id="UP000248961">
    <property type="component" value="Unassembled WGS sequence"/>
</dbReference>
<comment type="subcellular location">
    <subcellularLocation>
        <location evidence="1">Membrane</location>
        <topology evidence="1">Multi-pass membrane protein</topology>
    </subcellularLocation>
</comment>
<dbReference type="InterPro" id="IPR050327">
    <property type="entry name" value="Proton-linked_MCT"/>
</dbReference>
<feature type="transmembrane region" description="Helical" evidence="4">
    <location>
        <begin position="167"/>
        <end position="188"/>
    </location>
</feature>
<evidence type="ECO:0000313" key="5">
    <source>
        <dbReference type="EMBL" id="RAL12604.1"/>
    </source>
</evidence>
<evidence type="ECO:0000256" key="3">
    <source>
        <dbReference type="SAM" id="MobiDB-lite"/>
    </source>
</evidence>
<dbReference type="PANTHER" id="PTHR11360">
    <property type="entry name" value="MONOCARBOXYLATE TRANSPORTER"/>
    <property type="match status" value="1"/>
</dbReference>
<protein>
    <submittedName>
        <fullName evidence="5">MFS general substrate transporter</fullName>
    </submittedName>
</protein>
<name>A0A395I227_ASPHC</name>
<keyword evidence="4" id="KW-0472">Membrane</keyword>
<evidence type="ECO:0000256" key="2">
    <source>
        <dbReference type="ARBA" id="ARBA00006727"/>
    </source>
</evidence>
<evidence type="ECO:0000313" key="6">
    <source>
        <dbReference type="Proteomes" id="UP000248961"/>
    </source>
</evidence>
<dbReference type="OrthoDB" id="410267at2759"/>
<feature type="transmembrane region" description="Helical" evidence="4">
    <location>
        <begin position="389"/>
        <end position="409"/>
    </location>
</feature>
<dbReference type="AlphaFoldDB" id="A0A395I227"/>
<evidence type="ECO:0000256" key="4">
    <source>
        <dbReference type="SAM" id="Phobius"/>
    </source>
</evidence>
<dbReference type="PANTHER" id="PTHR11360:SF177">
    <property type="entry name" value="RIBOFLAVIN TRANSPORTER MCH5"/>
    <property type="match status" value="1"/>
</dbReference>
<feature type="transmembrane region" description="Helical" evidence="4">
    <location>
        <begin position="69"/>
        <end position="87"/>
    </location>
</feature>
<feature type="transmembrane region" description="Helical" evidence="4">
    <location>
        <begin position="258"/>
        <end position="277"/>
    </location>
</feature>
<feature type="compositionally biased region" description="Basic and acidic residues" evidence="3">
    <location>
        <begin position="15"/>
        <end position="24"/>
    </location>
</feature>
<feature type="transmembrane region" description="Helical" evidence="4">
    <location>
        <begin position="221"/>
        <end position="238"/>
    </location>
</feature>